<dbReference type="RefSeq" id="WP_039461209.1">
    <property type="nucleotide sequence ID" value="NZ_JWLZ01000152.1"/>
</dbReference>
<dbReference type="InterPro" id="IPR001387">
    <property type="entry name" value="Cro/C1-type_HTH"/>
</dbReference>
<dbReference type="EMBL" id="JWLZ01000152">
    <property type="protein sequence ID" value="KHT63733.1"/>
    <property type="molecule type" value="Genomic_DNA"/>
</dbReference>
<dbReference type="SUPFAM" id="SSF47413">
    <property type="entry name" value="lambda repressor-like DNA-binding domains"/>
    <property type="match status" value="1"/>
</dbReference>
<evidence type="ECO:0000313" key="3">
    <source>
        <dbReference type="Proteomes" id="UP000031278"/>
    </source>
</evidence>
<accession>A0A0B9G4V6</accession>
<comment type="caution">
    <text evidence="2">The sequence shown here is derived from an EMBL/GenBank/DDBJ whole genome shotgun (WGS) entry which is preliminary data.</text>
</comment>
<dbReference type="CDD" id="cd00093">
    <property type="entry name" value="HTH_XRE"/>
    <property type="match status" value="1"/>
</dbReference>
<dbReference type="Pfam" id="PF12472">
    <property type="entry name" value="DUF3693"/>
    <property type="match status" value="1"/>
</dbReference>
<proteinExistence type="predicted"/>
<evidence type="ECO:0000313" key="2">
    <source>
        <dbReference type="EMBL" id="KHT63733.1"/>
    </source>
</evidence>
<dbReference type="AlphaFoldDB" id="A0A0B9G4V6"/>
<organism evidence="2 3">
    <name type="scientific">Photobacterium gaetbulicola</name>
    <dbReference type="NCBI Taxonomy" id="1295392"/>
    <lineage>
        <taxon>Bacteria</taxon>
        <taxon>Pseudomonadati</taxon>
        <taxon>Pseudomonadota</taxon>
        <taxon>Gammaproteobacteria</taxon>
        <taxon>Vibrionales</taxon>
        <taxon>Vibrionaceae</taxon>
        <taxon>Photobacterium</taxon>
    </lineage>
</organism>
<protein>
    <submittedName>
        <fullName evidence="2">Antirepressor</fullName>
    </submittedName>
</protein>
<gene>
    <name evidence="2" type="ORF">RJ45_10305</name>
</gene>
<dbReference type="InterPro" id="IPR021096">
    <property type="entry name" value="Vibrio_phage_VSK_Orf152"/>
</dbReference>
<sequence>MYQNQLIDAYKTAKNYIQDKQVAHDLGIPKQRISEYRNGKRHMSDTQAIFLAENANIDIHEALIYLAADKAKDHKAQQAWQDITAKLSNQGFRGLVLGLTGFLALVPTTSQYALCTLC</sequence>
<reference evidence="2 3" key="1">
    <citation type="submission" date="2014-12" db="EMBL/GenBank/DDBJ databases">
        <title>Genome sequencing of Photobacterium gaetbulicola AD005a.</title>
        <authorList>
            <person name="Adrian T.G.S."/>
            <person name="Chan K.G."/>
        </authorList>
    </citation>
    <scope>NUCLEOTIDE SEQUENCE [LARGE SCALE GENOMIC DNA]</scope>
    <source>
        <strain evidence="2 3">AD005a</strain>
    </source>
</reference>
<name>A0A0B9G4V6_9GAMM</name>
<dbReference type="GO" id="GO:0003677">
    <property type="term" value="F:DNA binding"/>
    <property type="evidence" value="ECO:0007669"/>
    <property type="project" value="InterPro"/>
</dbReference>
<dbReference type="InterPro" id="IPR010982">
    <property type="entry name" value="Lambda_DNA-bd_dom_sf"/>
</dbReference>
<feature type="domain" description="HTH cro/C1-type" evidence="1">
    <location>
        <begin position="13"/>
        <end position="59"/>
    </location>
</feature>
<dbReference type="Pfam" id="PF01381">
    <property type="entry name" value="HTH_3"/>
    <property type="match status" value="1"/>
</dbReference>
<dbReference type="Gene3D" id="1.10.260.40">
    <property type="entry name" value="lambda repressor-like DNA-binding domains"/>
    <property type="match status" value="1"/>
</dbReference>
<dbReference type="Proteomes" id="UP000031278">
    <property type="component" value="Unassembled WGS sequence"/>
</dbReference>
<evidence type="ECO:0000259" key="1">
    <source>
        <dbReference type="Pfam" id="PF01381"/>
    </source>
</evidence>